<accession>A0AAU9W3M2</accession>
<keyword evidence="4" id="KW-1185">Reference proteome</keyword>
<name>A0AAU9W3M2_9CNID</name>
<feature type="transmembrane region" description="Helical" evidence="2">
    <location>
        <begin position="468"/>
        <end position="489"/>
    </location>
</feature>
<feature type="transmembrane region" description="Helical" evidence="2">
    <location>
        <begin position="551"/>
        <end position="569"/>
    </location>
</feature>
<dbReference type="PANTHER" id="PTHR11319:SF35">
    <property type="entry name" value="OUTER MEMBRANE PROTEIN PMPC-RELATED"/>
    <property type="match status" value="1"/>
</dbReference>
<evidence type="ECO:0008006" key="5">
    <source>
        <dbReference type="Google" id="ProtNLM"/>
    </source>
</evidence>
<evidence type="ECO:0000313" key="3">
    <source>
        <dbReference type="EMBL" id="CAH3043086.1"/>
    </source>
</evidence>
<feature type="compositionally biased region" description="Basic and acidic residues" evidence="1">
    <location>
        <begin position="784"/>
        <end position="797"/>
    </location>
</feature>
<feature type="region of interest" description="Disordered" evidence="1">
    <location>
        <begin position="771"/>
        <end position="797"/>
    </location>
</feature>
<proteinExistence type="predicted"/>
<keyword evidence="2" id="KW-0472">Membrane</keyword>
<keyword evidence="2" id="KW-0812">Transmembrane</keyword>
<sequence>NSSAIIFTLRNSLYSYDEAIVVQRYSSERNSLEPALLSMGFTKTENKSHVVFLPCPLGSFSKSLGTRSWKCVDCSPGGFYSDTLGYVADGCKKCPNGSYVAYDKKPGKSVLDCKTCPDGTETDFFAGHRACPCLEGHYRTHLFDKCLTCDRSGLLCQDEYASLKPGFWWQWRNESYKHRYEYFMKNLARELPALDDLSVQYPYAIPTPYRCQVEESCKGGLDSPCGEGYQGPLCAVCNPGYHKQFHSCEKCPSRAWIVGQLSLIAAIIAIFLTLIVWRKKNNLSKDRGLSCFDNLLSKLKILIGFYQVTHGLLDVFSFIEWPDSLQVVSKYSGILQMNLLQVAPVHCLNHKLHVDAFGDLFVLLSMNAMVIVGSCVIYGFWYMMFSRKQGLEEDERVSKISQGKVLLYRNAFFFLYVTYLSTCSRTASVMPFACQKLCKDKREELCDEYLKVDYSIKCQGANYNHLVILAYVSAAYIIALPVFSLVALWRHRRTIITKKDSDNGSDPEVVDGLRFLFENYKPCSWYWELIEMSRKFILTCGLILVGQESRSFIGLAWVVAGMYAVLFCWIKPMQDTFENRLMSTSLAVTLVNLGIGAVSRIPTENILNMADHHKDALAMKILIIGANTLVIGLLVVQYLAYLHQVFKEWRKNPKWSFSCCLALLLPLNDLQGEIRGMVGKNMLKTQLQSGIIGKPSIAASAKDTGALSFSPSHEDRERQERSSVKSRVTRCSNTKCDRGTQTEIIAPASAATAEHAQVSWKACRQITMTRHSDHHIPLAEAEEATSKDEKTDRNNGE</sequence>
<dbReference type="AlphaFoldDB" id="A0AAU9W3M2"/>
<dbReference type="Proteomes" id="UP001159428">
    <property type="component" value="Unassembled WGS sequence"/>
</dbReference>
<dbReference type="SMART" id="SM01411">
    <property type="entry name" value="Ephrin_rec_like"/>
    <property type="match status" value="1"/>
</dbReference>
<evidence type="ECO:0000256" key="2">
    <source>
        <dbReference type="SAM" id="Phobius"/>
    </source>
</evidence>
<feature type="region of interest" description="Disordered" evidence="1">
    <location>
        <begin position="703"/>
        <end position="732"/>
    </location>
</feature>
<organism evidence="3 4">
    <name type="scientific">Pocillopora meandrina</name>
    <dbReference type="NCBI Taxonomy" id="46732"/>
    <lineage>
        <taxon>Eukaryota</taxon>
        <taxon>Metazoa</taxon>
        <taxon>Cnidaria</taxon>
        <taxon>Anthozoa</taxon>
        <taxon>Hexacorallia</taxon>
        <taxon>Scleractinia</taxon>
        <taxon>Astrocoeniina</taxon>
        <taxon>Pocilloporidae</taxon>
        <taxon>Pocillopora</taxon>
    </lineage>
</organism>
<evidence type="ECO:0000313" key="4">
    <source>
        <dbReference type="Proteomes" id="UP001159428"/>
    </source>
</evidence>
<gene>
    <name evidence="3" type="ORF">PMEA_00031159</name>
</gene>
<dbReference type="PANTHER" id="PTHR11319">
    <property type="entry name" value="G PROTEIN-COUPLED RECEPTOR-RELATED"/>
    <property type="match status" value="1"/>
</dbReference>
<feature type="compositionally biased region" description="Basic and acidic residues" evidence="1">
    <location>
        <begin position="712"/>
        <end position="723"/>
    </location>
</feature>
<feature type="transmembrane region" description="Helical" evidence="2">
    <location>
        <begin position="621"/>
        <end position="641"/>
    </location>
</feature>
<protein>
    <recommendedName>
        <fullName evidence="5">Tyrosine-protein kinase ephrin type A/B receptor-like domain-containing protein</fullName>
    </recommendedName>
</protein>
<evidence type="ECO:0000256" key="1">
    <source>
        <dbReference type="SAM" id="MobiDB-lite"/>
    </source>
</evidence>
<feature type="transmembrane region" description="Helical" evidence="2">
    <location>
        <begin position="360"/>
        <end position="384"/>
    </location>
</feature>
<feature type="transmembrane region" description="Helical" evidence="2">
    <location>
        <begin position="255"/>
        <end position="278"/>
    </location>
</feature>
<comment type="caution">
    <text evidence="3">The sequence shown here is derived from an EMBL/GenBank/DDBJ whole genome shotgun (WGS) entry which is preliminary data.</text>
</comment>
<feature type="non-terminal residue" evidence="3">
    <location>
        <position position="1"/>
    </location>
</feature>
<keyword evidence="2" id="KW-1133">Transmembrane helix</keyword>
<reference evidence="3 4" key="1">
    <citation type="submission" date="2022-05" db="EMBL/GenBank/DDBJ databases">
        <authorList>
            <consortium name="Genoscope - CEA"/>
            <person name="William W."/>
        </authorList>
    </citation>
    <scope>NUCLEOTIDE SEQUENCE [LARGE SCALE GENOMIC DNA]</scope>
</reference>
<dbReference type="EMBL" id="CALNXJ010000007">
    <property type="protein sequence ID" value="CAH3043086.1"/>
    <property type="molecule type" value="Genomic_DNA"/>
</dbReference>
<dbReference type="Gene3D" id="2.10.50.10">
    <property type="entry name" value="Tumor Necrosis Factor Receptor, subunit A, domain 2"/>
    <property type="match status" value="1"/>
</dbReference>